<proteinExistence type="predicted"/>
<keyword evidence="2" id="KW-1185">Reference proteome</keyword>
<gene>
    <name evidence="1" type="ORF">CAMGR0001_1272</name>
</gene>
<protein>
    <submittedName>
        <fullName evidence="1">Uncharacterized protein</fullName>
    </submittedName>
</protein>
<reference evidence="1 2" key="1">
    <citation type="submission" date="2009-07" db="EMBL/GenBank/DDBJ databases">
        <authorList>
            <person name="Madupu R."/>
            <person name="Sebastian Y."/>
            <person name="Durkin A.S."/>
            <person name="Torralba M."/>
            <person name="Methe B."/>
            <person name="Sutton G.G."/>
            <person name="Strausberg R.L."/>
            <person name="Nelson K.E."/>
        </authorList>
    </citation>
    <scope>NUCLEOTIDE SEQUENCE [LARGE SCALE GENOMIC DNA]</scope>
    <source>
        <strain evidence="1 2">RM3268</strain>
    </source>
</reference>
<name>C8PJ73_9BACT</name>
<dbReference type="Proteomes" id="UP000005709">
    <property type="component" value="Unassembled WGS sequence"/>
</dbReference>
<evidence type="ECO:0000313" key="1">
    <source>
        <dbReference type="EMBL" id="EEV16978.1"/>
    </source>
</evidence>
<organism evidence="1 2">
    <name type="scientific">Campylobacter gracilis RM3268</name>
    <dbReference type="NCBI Taxonomy" id="553220"/>
    <lineage>
        <taxon>Bacteria</taxon>
        <taxon>Pseudomonadati</taxon>
        <taxon>Campylobacterota</taxon>
        <taxon>Epsilonproteobacteria</taxon>
        <taxon>Campylobacterales</taxon>
        <taxon>Campylobacteraceae</taxon>
        <taxon>Campylobacter</taxon>
    </lineage>
</organism>
<accession>C8PJ73</accession>
<dbReference type="AlphaFoldDB" id="C8PJ73"/>
<dbReference type="EMBL" id="ACYG01000027">
    <property type="protein sequence ID" value="EEV16978.1"/>
    <property type="molecule type" value="Genomic_DNA"/>
</dbReference>
<comment type="caution">
    <text evidence="1">The sequence shown here is derived from an EMBL/GenBank/DDBJ whole genome shotgun (WGS) entry which is preliminary data.</text>
</comment>
<sequence length="46" mass="5230">MLYPGFLFYNAWLCDDRVPRSFNFATFGCYHTCTISSDNILSSALA</sequence>
<evidence type="ECO:0000313" key="2">
    <source>
        <dbReference type="Proteomes" id="UP000005709"/>
    </source>
</evidence>